<dbReference type="InterPro" id="IPR036866">
    <property type="entry name" value="RibonucZ/Hydroxyglut_hydro"/>
</dbReference>
<dbReference type="Pfam" id="PF00753">
    <property type="entry name" value="Lactamase_B"/>
    <property type="match status" value="1"/>
</dbReference>
<evidence type="ECO:0000259" key="5">
    <source>
        <dbReference type="SMART" id="SM00849"/>
    </source>
</evidence>
<feature type="domain" description="Metallo-beta-lactamase" evidence="5">
    <location>
        <begin position="20"/>
        <end position="197"/>
    </location>
</feature>
<dbReference type="AlphaFoldDB" id="A0A431W0Q9"/>
<dbReference type="PANTHER" id="PTHR46233:SF3">
    <property type="entry name" value="HYDROXYACYLGLUTATHIONE HYDROLASE GLOC"/>
    <property type="match status" value="1"/>
</dbReference>
<dbReference type="GO" id="GO:0046872">
    <property type="term" value="F:metal ion binding"/>
    <property type="evidence" value="ECO:0007669"/>
    <property type="project" value="UniProtKB-KW"/>
</dbReference>
<dbReference type="InterPro" id="IPR001279">
    <property type="entry name" value="Metallo-B-lactamas"/>
</dbReference>
<dbReference type="Gene3D" id="3.60.15.10">
    <property type="entry name" value="Ribonuclease Z/Hydroxyacylglutathione hydrolase-like"/>
    <property type="match status" value="1"/>
</dbReference>
<keyword evidence="2" id="KW-0479">Metal-binding</keyword>
<proteinExistence type="predicted"/>
<dbReference type="PANTHER" id="PTHR46233">
    <property type="entry name" value="HYDROXYACYLGLUTATHIONE HYDROLASE GLOC"/>
    <property type="match status" value="1"/>
</dbReference>
<evidence type="ECO:0000256" key="3">
    <source>
        <dbReference type="ARBA" id="ARBA00022801"/>
    </source>
</evidence>
<dbReference type="OrthoDB" id="9802248at2"/>
<evidence type="ECO:0000256" key="4">
    <source>
        <dbReference type="ARBA" id="ARBA00022833"/>
    </source>
</evidence>
<dbReference type="SUPFAM" id="SSF56281">
    <property type="entry name" value="Metallo-hydrolase/oxidoreductase"/>
    <property type="match status" value="1"/>
</dbReference>
<dbReference type="CDD" id="cd06262">
    <property type="entry name" value="metallo-hydrolase-like_MBL-fold"/>
    <property type="match status" value="1"/>
</dbReference>
<evidence type="ECO:0000256" key="2">
    <source>
        <dbReference type="ARBA" id="ARBA00022723"/>
    </source>
</evidence>
<keyword evidence="3 6" id="KW-0378">Hydrolase</keyword>
<dbReference type="Proteomes" id="UP000277766">
    <property type="component" value="Unassembled WGS sequence"/>
</dbReference>
<dbReference type="EMBL" id="RXPE01000005">
    <property type="protein sequence ID" value="RTR29091.1"/>
    <property type="molecule type" value="Genomic_DNA"/>
</dbReference>
<organism evidence="6 7">
    <name type="scientific">Deinococcus radiophilus</name>
    <dbReference type="NCBI Taxonomy" id="32062"/>
    <lineage>
        <taxon>Bacteria</taxon>
        <taxon>Thermotogati</taxon>
        <taxon>Deinococcota</taxon>
        <taxon>Deinococci</taxon>
        <taxon>Deinococcales</taxon>
        <taxon>Deinococcaceae</taxon>
        <taxon>Deinococcus</taxon>
    </lineage>
</organism>
<comment type="cofactor">
    <cofactor evidence="1">
        <name>Zn(2+)</name>
        <dbReference type="ChEBI" id="CHEBI:29105"/>
    </cofactor>
</comment>
<name>A0A431W0Q9_9DEIO</name>
<evidence type="ECO:0000313" key="6">
    <source>
        <dbReference type="EMBL" id="RTR29091.1"/>
    </source>
</evidence>
<reference evidence="6 7" key="1">
    <citation type="submission" date="2018-12" db="EMBL/GenBank/DDBJ databases">
        <title>Deinococcus radiophilus ATCC 27603 genome sequencing and assembly.</title>
        <authorList>
            <person name="Maclea K.S."/>
            <person name="Maynard C.R."/>
        </authorList>
    </citation>
    <scope>NUCLEOTIDE SEQUENCE [LARGE SCALE GENOMIC DNA]</scope>
    <source>
        <strain evidence="6 7">ATCC 27603</strain>
    </source>
</reference>
<gene>
    <name evidence="6" type="ORF">EJ104_03890</name>
</gene>
<keyword evidence="4" id="KW-0862">Zinc</keyword>
<protein>
    <submittedName>
        <fullName evidence="6">MBL fold metallo-hydrolase</fullName>
    </submittedName>
</protein>
<dbReference type="SMART" id="SM00849">
    <property type="entry name" value="Lactamase_B"/>
    <property type="match status" value="1"/>
</dbReference>
<dbReference type="GO" id="GO:0016787">
    <property type="term" value="F:hydrolase activity"/>
    <property type="evidence" value="ECO:0007669"/>
    <property type="project" value="UniProtKB-KW"/>
</dbReference>
<dbReference type="InterPro" id="IPR051453">
    <property type="entry name" value="MBL_Glyoxalase_II"/>
</dbReference>
<comment type="caution">
    <text evidence="6">The sequence shown here is derived from an EMBL/GenBank/DDBJ whole genome shotgun (WGS) entry which is preliminary data.</text>
</comment>
<sequence>MDPVQHGAAWVRCLATGPLNQNCLLVTDAAGMGLLIDPGSDAQQILRMVQGSGAEVQAMLLTHAHYDHIGAVQPLREELDVSVYLHPAELDNYVGAAALAQTFGVTNFQPPALPDKAIHQGQVFTAGAVTLTARELPGHSPGHVVWVGDGFVLAGDTLFAGAIAPTNLPGADRLQLIAGIVHELLSLPPDTVIYPGHGAPTTVGAERGQPLFRRHLV</sequence>
<evidence type="ECO:0000313" key="7">
    <source>
        <dbReference type="Proteomes" id="UP000277766"/>
    </source>
</evidence>
<keyword evidence="7" id="KW-1185">Reference proteome</keyword>
<evidence type="ECO:0000256" key="1">
    <source>
        <dbReference type="ARBA" id="ARBA00001947"/>
    </source>
</evidence>
<accession>A0A431W0Q9</accession>